<dbReference type="GO" id="GO:0020037">
    <property type="term" value="F:heme binding"/>
    <property type="evidence" value="ECO:0007669"/>
    <property type="project" value="InterPro"/>
</dbReference>
<dbReference type="InterPro" id="IPR036396">
    <property type="entry name" value="Cyt_P450_sf"/>
</dbReference>
<comment type="cofactor">
    <cofactor evidence="1 6">
        <name>heme</name>
        <dbReference type="ChEBI" id="CHEBI:30413"/>
    </cofactor>
</comment>
<comment type="caution">
    <text evidence="9">The sequence shown here is derived from an EMBL/GenBank/DDBJ whole genome shotgun (WGS) entry which is preliminary data.</text>
</comment>
<keyword evidence="5 6" id="KW-0408">Iron</keyword>
<dbReference type="Pfam" id="PF00067">
    <property type="entry name" value="p450"/>
    <property type="match status" value="1"/>
</dbReference>
<keyword evidence="7" id="KW-0560">Oxidoreductase</keyword>
<dbReference type="PRINTS" id="PR00385">
    <property type="entry name" value="P450"/>
</dbReference>
<reference evidence="9" key="1">
    <citation type="journal article" date="2020" name="Stud. Mycol.">
        <title>101 Dothideomycetes genomes: a test case for predicting lifestyles and emergence of pathogens.</title>
        <authorList>
            <person name="Haridas S."/>
            <person name="Albert R."/>
            <person name="Binder M."/>
            <person name="Bloem J."/>
            <person name="Labutti K."/>
            <person name="Salamov A."/>
            <person name="Andreopoulos B."/>
            <person name="Baker S."/>
            <person name="Barry K."/>
            <person name="Bills G."/>
            <person name="Bluhm B."/>
            <person name="Cannon C."/>
            <person name="Castanera R."/>
            <person name="Culley D."/>
            <person name="Daum C."/>
            <person name="Ezra D."/>
            <person name="Gonzalez J."/>
            <person name="Henrissat B."/>
            <person name="Kuo A."/>
            <person name="Liang C."/>
            <person name="Lipzen A."/>
            <person name="Lutzoni F."/>
            <person name="Magnuson J."/>
            <person name="Mondo S."/>
            <person name="Nolan M."/>
            <person name="Ohm R."/>
            <person name="Pangilinan J."/>
            <person name="Park H.-J."/>
            <person name="Ramirez L."/>
            <person name="Alfaro M."/>
            <person name="Sun H."/>
            <person name="Tritt A."/>
            <person name="Yoshinaga Y."/>
            <person name="Zwiers L.-H."/>
            <person name="Turgeon B."/>
            <person name="Goodwin S."/>
            <person name="Spatafora J."/>
            <person name="Crous P."/>
            <person name="Grigoriev I."/>
        </authorList>
    </citation>
    <scope>NUCLEOTIDE SEQUENCE</scope>
    <source>
        <strain evidence="9">CBS 690.94</strain>
    </source>
</reference>
<evidence type="ECO:0000256" key="4">
    <source>
        <dbReference type="ARBA" id="ARBA00022723"/>
    </source>
</evidence>
<evidence type="ECO:0000256" key="6">
    <source>
        <dbReference type="PIRSR" id="PIRSR602401-1"/>
    </source>
</evidence>
<dbReference type="Gene3D" id="1.10.630.10">
    <property type="entry name" value="Cytochrome P450"/>
    <property type="match status" value="1"/>
</dbReference>
<accession>A0A9P4PKB9</accession>
<dbReference type="PANTHER" id="PTHR24305:SF210">
    <property type="entry name" value="CYTOCHROME P450 MONOOXYGENASE ASQL-RELATED"/>
    <property type="match status" value="1"/>
</dbReference>
<dbReference type="EMBL" id="MU001498">
    <property type="protein sequence ID" value="KAF2446665.1"/>
    <property type="molecule type" value="Genomic_DNA"/>
</dbReference>
<evidence type="ECO:0000313" key="9">
    <source>
        <dbReference type="EMBL" id="KAF2446665.1"/>
    </source>
</evidence>
<keyword evidence="8" id="KW-0812">Transmembrane</keyword>
<evidence type="ECO:0000256" key="2">
    <source>
        <dbReference type="ARBA" id="ARBA00010617"/>
    </source>
</evidence>
<dbReference type="AlphaFoldDB" id="A0A9P4PKB9"/>
<dbReference type="GO" id="GO:0016705">
    <property type="term" value="F:oxidoreductase activity, acting on paired donors, with incorporation or reduction of molecular oxygen"/>
    <property type="evidence" value="ECO:0007669"/>
    <property type="project" value="InterPro"/>
</dbReference>
<dbReference type="GO" id="GO:0004497">
    <property type="term" value="F:monooxygenase activity"/>
    <property type="evidence" value="ECO:0007669"/>
    <property type="project" value="UniProtKB-KW"/>
</dbReference>
<evidence type="ECO:0000256" key="5">
    <source>
        <dbReference type="ARBA" id="ARBA00023004"/>
    </source>
</evidence>
<dbReference type="OrthoDB" id="1470350at2759"/>
<dbReference type="PANTHER" id="PTHR24305">
    <property type="entry name" value="CYTOCHROME P450"/>
    <property type="match status" value="1"/>
</dbReference>
<keyword evidence="10" id="KW-1185">Reference proteome</keyword>
<sequence>MVISYDTAQSVVATGLAVYLAYSLCVAVYNVTLHPLAKYPGPRLACAFKFPYLWSLLKGSATHETKLLHDKYGGVVRVAPDRLSYNTAQAFRDIHGTRPGKKQLPKDEEWFVDHKEPVNIIKSNDADHARIRKLVAHAFSETALREQESLLMGHTSNLMNKLSQIVDGPEEGRVDMMDYYNFLTFDVIGDLCLGESFGAVDSGEYDTWITQIFQGLKFWRVLRIGNAYPLIGFFLRIVMAAVPSVEAMRDSFFKIPKAKVDKRLATKTDRKDFMSYILRYNDERGMNHTEVIDTATILIVGGSETTATLLCGLTYYLLTTPHVLRRLQAEILDAFATEDDMNLRTVSRLPYLDVVVQEALRMYPPASSTFPRRTPREGEVIDGHFVPGNISVGVHHYATYHSAKNFRNPDKFAPERWLDDGHAEYRTDDRSAFQPFHLGPRNCIGKNLAYFEIKITIARLLWDFEPVLCEESKGWLRQNVFLVWEKGPLWLRLRHRKSDGI</sequence>
<keyword evidence="8" id="KW-1133">Transmembrane helix</keyword>
<evidence type="ECO:0000256" key="7">
    <source>
        <dbReference type="RuleBase" id="RU000461"/>
    </source>
</evidence>
<feature type="transmembrane region" description="Helical" evidence="8">
    <location>
        <begin position="12"/>
        <end position="33"/>
    </location>
</feature>
<evidence type="ECO:0000256" key="1">
    <source>
        <dbReference type="ARBA" id="ARBA00001971"/>
    </source>
</evidence>
<dbReference type="Proteomes" id="UP000799764">
    <property type="component" value="Unassembled WGS sequence"/>
</dbReference>
<feature type="binding site" description="axial binding residue" evidence="6">
    <location>
        <position position="443"/>
    </location>
    <ligand>
        <name>heme</name>
        <dbReference type="ChEBI" id="CHEBI:30413"/>
    </ligand>
    <ligandPart>
        <name>Fe</name>
        <dbReference type="ChEBI" id="CHEBI:18248"/>
    </ligandPart>
</feature>
<name>A0A9P4PKB9_9PLEO</name>
<keyword evidence="7" id="KW-0503">Monooxygenase</keyword>
<evidence type="ECO:0000256" key="8">
    <source>
        <dbReference type="SAM" id="Phobius"/>
    </source>
</evidence>
<dbReference type="InterPro" id="IPR002401">
    <property type="entry name" value="Cyt_P450_E_grp-I"/>
</dbReference>
<keyword evidence="4 6" id="KW-0479">Metal-binding</keyword>
<dbReference type="GO" id="GO:0005506">
    <property type="term" value="F:iron ion binding"/>
    <property type="evidence" value="ECO:0007669"/>
    <property type="project" value="InterPro"/>
</dbReference>
<dbReference type="InterPro" id="IPR001128">
    <property type="entry name" value="Cyt_P450"/>
</dbReference>
<keyword evidence="8" id="KW-0472">Membrane</keyword>
<protein>
    <submittedName>
        <fullName evidence="9">Cytochrome P450</fullName>
    </submittedName>
</protein>
<dbReference type="InterPro" id="IPR017972">
    <property type="entry name" value="Cyt_P450_CS"/>
</dbReference>
<evidence type="ECO:0000313" key="10">
    <source>
        <dbReference type="Proteomes" id="UP000799764"/>
    </source>
</evidence>
<dbReference type="SUPFAM" id="SSF48264">
    <property type="entry name" value="Cytochrome P450"/>
    <property type="match status" value="1"/>
</dbReference>
<dbReference type="InterPro" id="IPR050121">
    <property type="entry name" value="Cytochrome_P450_monoxygenase"/>
</dbReference>
<keyword evidence="3 6" id="KW-0349">Heme</keyword>
<organism evidence="9 10">
    <name type="scientific">Karstenula rhodostoma CBS 690.94</name>
    <dbReference type="NCBI Taxonomy" id="1392251"/>
    <lineage>
        <taxon>Eukaryota</taxon>
        <taxon>Fungi</taxon>
        <taxon>Dikarya</taxon>
        <taxon>Ascomycota</taxon>
        <taxon>Pezizomycotina</taxon>
        <taxon>Dothideomycetes</taxon>
        <taxon>Pleosporomycetidae</taxon>
        <taxon>Pleosporales</taxon>
        <taxon>Massarineae</taxon>
        <taxon>Didymosphaeriaceae</taxon>
        <taxon>Karstenula</taxon>
    </lineage>
</organism>
<comment type="similarity">
    <text evidence="2 7">Belongs to the cytochrome P450 family.</text>
</comment>
<gene>
    <name evidence="9" type="ORF">P171DRAFT_512471</name>
</gene>
<dbReference type="PRINTS" id="PR00463">
    <property type="entry name" value="EP450I"/>
</dbReference>
<dbReference type="PROSITE" id="PS00086">
    <property type="entry name" value="CYTOCHROME_P450"/>
    <property type="match status" value="1"/>
</dbReference>
<dbReference type="CDD" id="cd11058">
    <property type="entry name" value="CYP60B-like"/>
    <property type="match status" value="1"/>
</dbReference>
<evidence type="ECO:0000256" key="3">
    <source>
        <dbReference type="ARBA" id="ARBA00022617"/>
    </source>
</evidence>
<proteinExistence type="inferred from homology"/>